<keyword evidence="8" id="KW-0479">Metal-binding</keyword>
<feature type="binding site" evidence="8">
    <location>
        <position position="209"/>
    </location>
    <ligand>
        <name>Zn(2+)</name>
        <dbReference type="ChEBI" id="CHEBI:29105"/>
    </ligand>
</feature>
<keyword evidence="14" id="KW-1185">Reference proteome</keyword>
<dbReference type="EMBL" id="ACGP01000178">
    <property type="protein sequence ID" value="EEI23812.1"/>
    <property type="molecule type" value="Genomic_DNA"/>
</dbReference>
<comment type="subcellular location">
    <subcellularLocation>
        <location evidence="8">Cytoplasm</location>
    </subcellularLocation>
</comment>
<accession>C0XL67</accession>
<dbReference type="PANTHER" id="PTHR11441">
    <property type="entry name" value="THYMIDINE KINASE"/>
    <property type="match status" value="1"/>
</dbReference>
<keyword evidence="8" id="KW-0963">Cytoplasm</keyword>
<dbReference type="InterPro" id="IPR027417">
    <property type="entry name" value="P-loop_NTPase"/>
</dbReference>
<dbReference type="GO" id="GO:0046104">
    <property type="term" value="P:thymidine metabolic process"/>
    <property type="evidence" value="ECO:0007669"/>
    <property type="project" value="TreeGrafter"/>
</dbReference>
<dbReference type="GO" id="GO:0008270">
    <property type="term" value="F:zinc ion binding"/>
    <property type="evidence" value="ECO:0007669"/>
    <property type="project" value="UniProtKB-UniRule"/>
</dbReference>
<feature type="binding site" evidence="8">
    <location>
        <position position="175"/>
    </location>
    <ligand>
        <name>Zn(2+)</name>
        <dbReference type="ChEBI" id="CHEBI:29105"/>
    </ligand>
</feature>
<dbReference type="GO" id="GO:0005524">
    <property type="term" value="F:ATP binding"/>
    <property type="evidence" value="ECO:0007669"/>
    <property type="project" value="UniProtKB-UniRule"/>
</dbReference>
<keyword evidence="3 8" id="KW-0237">DNA synthesis</keyword>
<evidence type="ECO:0000256" key="6">
    <source>
        <dbReference type="ARBA" id="ARBA00022777"/>
    </source>
</evidence>
<keyword evidence="5 8" id="KW-0547">Nucleotide-binding</keyword>
<proteinExistence type="inferred from homology"/>
<feature type="binding site" evidence="8">
    <location>
        <begin position="38"/>
        <end position="45"/>
    </location>
    <ligand>
        <name>ATP</name>
        <dbReference type="ChEBI" id="CHEBI:30616"/>
    </ligand>
</feature>
<feature type="active site" description="Proton acceptor" evidence="8 9">
    <location>
        <position position="115"/>
    </location>
</feature>
<feature type="binding site" evidence="8">
    <location>
        <position position="172"/>
    </location>
    <ligand>
        <name>Zn(2+)</name>
        <dbReference type="ChEBI" id="CHEBI:29105"/>
    </ligand>
</feature>
<dbReference type="SUPFAM" id="SSF52540">
    <property type="entry name" value="P-loop containing nucleoside triphosphate hydrolases"/>
    <property type="match status" value="1"/>
</dbReference>
<dbReference type="EC" id="2.7.1.21" evidence="2 8"/>
<evidence type="ECO:0000256" key="9">
    <source>
        <dbReference type="PIRSR" id="PIRSR035805-1"/>
    </source>
</evidence>
<dbReference type="Gene3D" id="3.40.50.300">
    <property type="entry name" value="P-loop containing nucleotide triphosphate hydrolases"/>
    <property type="match status" value="1"/>
</dbReference>
<dbReference type="GO" id="GO:0005829">
    <property type="term" value="C:cytosol"/>
    <property type="evidence" value="ECO:0007669"/>
    <property type="project" value="TreeGrafter"/>
</dbReference>
<dbReference type="HOGENOM" id="CLU_064400_2_2_9"/>
<feature type="binding site" evidence="8">
    <location>
        <begin position="114"/>
        <end position="117"/>
    </location>
    <ligand>
        <name>ATP</name>
        <dbReference type="ChEBI" id="CHEBI:30616"/>
    </ligand>
</feature>
<feature type="binding site" evidence="10">
    <location>
        <position position="205"/>
    </location>
    <ligand>
        <name>substrate</name>
    </ligand>
</feature>
<keyword evidence="7 8" id="KW-0067">ATP-binding</keyword>
<feature type="binding site" evidence="8">
    <location>
        <position position="212"/>
    </location>
    <ligand>
        <name>Zn(2+)</name>
        <dbReference type="ChEBI" id="CHEBI:29105"/>
    </ligand>
</feature>
<comment type="subunit">
    <text evidence="8">Homotetramer.</text>
</comment>
<evidence type="ECO:0000256" key="2">
    <source>
        <dbReference type="ARBA" id="ARBA00012118"/>
    </source>
</evidence>
<dbReference type="PIRSF" id="PIRSF035805">
    <property type="entry name" value="TK_cell"/>
    <property type="match status" value="1"/>
</dbReference>
<evidence type="ECO:0000256" key="1">
    <source>
        <dbReference type="ARBA" id="ARBA00007587"/>
    </source>
</evidence>
<reference evidence="13 14" key="1">
    <citation type="submission" date="2009-01" db="EMBL/GenBank/DDBJ databases">
        <authorList>
            <person name="Qin X."/>
            <person name="Bachman B."/>
            <person name="Battles P."/>
            <person name="Bell A."/>
            <person name="Bess C."/>
            <person name="Bickham C."/>
            <person name="Chaboub L."/>
            <person name="Chen D."/>
            <person name="Coyle M."/>
            <person name="Deiros D.R."/>
            <person name="Dinh H."/>
            <person name="Forbes L."/>
            <person name="Fowler G."/>
            <person name="Francisco L."/>
            <person name="Fu Q."/>
            <person name="Gubbala S."/>
            <person name="Hale W."/>
            <person name="Han Y."/>
            <person name="Hemphill L."/>
            <person name="Highlander S.K."/>
            <person name="Hirani K."/>
            <person name="Hogues M."/>
            <person name="Jackson L."/>
            <person name="Jakkamsetti A."/>
            <person name="Javaid M."/>
            <person name="Jiang H."/>
            <person name="Korchina V."/>
            <person name="Kovar C."/>
            <person name="Lara F."/>
            <person name="Lee S."/>
            <person name="Mata R."/>
            <person name="Mathew T."/>
            <person name="Moen C."/>
            <person name="Morales K."/>
            <person name="Munidasa M."/>
            <person name="Nazareth L."/>
            <person name="Ngo R."/>
            <person name="Nguyen L."/>
            <person name="Okwuonu G."/>
            <person name="Ongeri F."/>
            <person name="Patil S."/>
            <person name="Petrosino J."/>
            <person name="Pham C."/>
            <person name="Pham P."/>
            <person name="Pu L.-L."/>
            <person name="Puazo M."/>
            <person name="Raj R."/>
            <person name="Reid J."/>
            <person name="Rouhana J."/>
            <person name="Saada N."/>
            <person name="Shang Y."/>
            <person name="Simmons D."/>
            <person name="Thornton R."/>
            <person name="Warren J."/>
            <person name="Weissenberger G."/>
            <person name="Zhang J."/>
            <person name="Zhang L."/>
            <person name="Zhou C."/>
            <person name="Zhu D."/>
            <person name="Muzny D."/>
            <person name="Worley K."/>
            <person name="Gibbs R."/>
        </authorList>
    </citation>
    <scope>NUCLEOTIDE SEQUENCE [LARGE SCALE GENOMIC DNA]</scope>
    <source>
        <strain evidence="14">ATCC 8290 / DSM 20176 / CCUG 30140 / JCM 1155 / KCTC 3500 / NBRC 15886 / NCIMB 8040 / NRRL B-1843 / 9</strain>
    </source>
</reference>
<evidence type="ECO:0000256" key="7">
    <source>
        <dbReference type="ARBA" id="ARBA00022840"/>
    </source>
</evidence>
<evidence type="ECO:0000256" key="4">
    <source>
        <dbReference type="ARBA" id="ARBA00022679"/>
    </source>
</evidence>
<dbReference type="SMR" id="C0XL67"/>
<sequence length="219" mass="25667">MWPIFKVHIDIRSNFCIIEKKLSRKKVEKLAQLFYRYGTMNSGKTIEIIKVAHNYEEQNKSVIIMTSALDTREKKGMIESRIGLERKAIPIYDETNVFKKVFEINPHASCVLVDEAQFLKKKHVFELAQIVDELHIPVIAFGLKNDFQNHLFEGSEYLLLYADKIEEMKTICWFCGKKATMNLRLHNGKPVYEGEQIKMGGNESYYPVCRRHYYNPPIK</sequence>
<evidence type="ECO:0000256" key="5">
    <source>
        <dbReference type="ARBA" id="ARBA00022741"/>
    </source>
</evidence>
<keyword evidence="4 8" id="KW-0808">Transferase</keyword>
<keyword evidence="6 8" id="KW-0418">Kinase</keyword>
<dbReference type="PROSITE" id="PS00603">
    <property type="entry name" value="TK_CELLULAR_TYPE"/>
    <property type="match status" value="1"/>
</dbReference>
<dbReference type="GO" id="GO:0004797">
    <property type="term" value="F:thymidine kinase activity"/>
    <property type="evidence" value="ECO:0007669"/>
    <property type="project" value="UniProtKB-UniRule"/>
</dbReference>
<organism evidence="13 14">
    <name type="scientific">Lentilactobacillus hilgardii (strain ATCC 8290 / DSM 20176 / CCUG 30140 / JCM 1155 / KCTC 3500 / NBRC 15886 / NCIMB 8040 / NRRL B-1843 / 9)</name>
    <dbReference type="NCBI Taxonomy" id="1423757"/>
    <lineage>
        <taxon>Bacteria</taxon>
        <taxon>Bacillati</taxon>
        <taxon>Bacillota</taxon>
        <taxon>Bacilli</taxon>
        <taxon>Lactobacillales</taxon>
        <taxon>Lactobacillaceae</taxon>
        <taxon>Lentilactobacillus</taxon>
    </lineage>
</organism>
<comment type="caution">
    <text evidence="13">The sequence shown here is derived from an EMBL/GenBank/DDBJ whole genome shotgun (WGS) entry which is preliminary data.</text>
</comment>
<comment type="similarity">
    <text evidence="1 8 12">Belongs to the thymidine kinase family.</text>
</comment>
<dbReference type="Gene3D" id="3.30.60.20">
    <property type="match status" value="1"/>
</dbReference>
<feature type="binding site" evidence="10">
    <location>
        <begin position="197"/>
        <end position="200"/>
    </location>
    <ligand>
        <name>substrate</name>
    </ligand>
</feature>
<dbReference type="NCBIfam" id="NF003300">
    <property type="entry name" value="PRK04296.1-5"/>
    <property type="match status" value="1"/>
</dbReference>
<evidence type="ECO:0000256" key="10">
    <source>
        <dbReference type="PIRSR" id="PIRSR035805-2"/>
    </source>
</evidence>
<dbReference type="HAMAP" id="MF_00124">
    <property type="entry name" value="Thymidine_kinase"/>
    <property type="match status" value="1"/>
</dbReference>
<name>C0XL67_LENH9</name>
<dbReference type="SUPFAM" id="SSF57716">
    <property type="entry name" value="Glucocorticoid receptor-like (DNA-binding domain)"/>
    <property type="match status" value="1"/>
</dbReference>
<evidence type="ECO:0000256" key="11">
    <source>
        <dbReference type="RuleBase" id="RU000544"/>
    </source>
</evidence>
<dbReference type="NCBIfam" id="NF003299">
    <property type="entry name" value="PRK04296.1-4"/>
    <property type="match status" value="1"/>
</dbReference>
<keyword evidence="8" id="KW-0862">Zinc</keyword>
<evidence type="ECO:0000256" key="8">
    <source>
        <dbReference type="HAMAP-Rule" id="MF_00124"/>
    </source>
</evidence>
<evidence type="ECO:0000313" key="13">
    <source>
        <dbReference type="EMBL" id="EEI23812.1"/>
    </source>
</evidence>
<dbReference type="InterPro" id="IPR001267">
    <property type="entry name" value="Thymidine_kinase"/>
</dbReference>
<dbReference type="PANTHER" id="PTHR11441:SF0">
    <property type="entry name" value="THYMIDINE KINASE, CYTOSOLIC"/>
    <property type="match status" value="1"/>
</dbReference>
<dbReference type="Pfam" id="PF00265">
    <property type="entry name" value="TK"/>
    <property type="match status" value="1"/>
</dbReference>
<dbReference type="GO" id="GO:0071897">
    <property type="term" value="P:DNA biosynthetic process"/>
    <property type="evidence" value="ECO:0007669"/>
    <property type="project" value="UniProtKB-KW"/>
</dbReference>
<evidence type="ECO:0000313" key="14">
    <source>
        <dbReference type="Proteomes" id="UP000003752"/>
    </source>
</evidence>
<dbReference type="AlphaFoldDB" id="C0XL67"/>
<gene>
    <name evidence="8 13" type="primary">tdk</name>
    <name evidence="13" type="ORF">HMPREF0519_1978</name>
</gene>
<dbReference type="Proteomes" id="UP000003752">
    <property type="component" value="Unassembled WGS sequence"/>
</dbReference>
<dbReference type="InterPro" id="IPR020633">
    <property type="entry name" value="Thymidine_kinase_CS"/>
</dbReference>
<comment type="catalytic activity">
    <reaction evidence="8 11">
        <text>thymidine + ATP = dTMP + ADP + H(+)</text>
        <dbReference type="Rhea" id="RHEA:19129"/>
        <dbReference type="ChEBI" id="CHEBI:15378"/>
        <dbReference type="ChEBI" id="CHEBI:17748"/>
        <dbReference type="ChEBI" id="CHEBI:30616"/>
        <dbReference type="ChEBI" id="CHEBI:63528"/>
        <dbReference type="ChEBI" id="CHEBI:456216"/>
        <dbReference type="EC" id="2.7.1.21"/>
    </reaction>
</comment>
<protein>
    <recommendedName>
        <fullName evidence="2 8">Thymidine kinase</fullName>
        <ecNumber evidence="2 8">2.7.1.21</ecNumber>
    </recommendedName>
</protein>
<evidence type="ECO:0000256" key="3">
    <source>
        <dbReference type="ARBA" id="ARBA00022634"/>
    </source>
</evidence>
<evidence type="ECO:0000256" key="12">
    <source>
        <dbReference type="RuleBase" id="RU004165"/>
    </source>
</evidence>